<reference evidence="2 3" key="1">
    <citation type="journal article" date="2012" name="Eukaryot. Cell">
        <title>Draft genome sequence of CBS 2479, the standard type strain of Trichosporon asahii.</title>
        <authorList>
            <person name="Yang R.Y."/>
            <person name="Li H.T."/>
            <person name="Zhu H."/>
            <person name="Zhou G.P."/>
            <person name="Wang M."/>
            <person name="Wang L."/>
        </authorList>
    </citation>
    <scope>NUCLEOTIDE SEQUENCE [LARGE SCALE GENOMIC DNA]</scope>
    <source>
        <strain evidence="3">ATCC 90039 / CBS 2479 / JCM 2466 / KCTC 7840 / NCYC 2677 / UAMH 7654</strain>
    </source>
</reference>
<dbReference type="OrthoDB" id="438224at2759"/>
<comment type="caution">
    <text evidence="2">The sequence shown here is derived from an EMBL/GenBank/DDBJ whole genome shotgun (WGS) entry which is preliminary data.</text>
</comment>
<name>J6EMV3_TRIAS</name>
<proteinExistence type="predicted"/>
<dbReference type="KEGG" id="tasa:A1Q1_05798"/>
<feature type="region of interest" description="Disordered" evidence="1">
    <location>
        <begin position="192"/>
        <end position="216"/>
    </location>
</feature>
<evidence type="ECO:0008006" key="4">
    <source>
        <dbReference type="Google" id="ProtNLM"/>
    </source>
</evidence>
<evidence type="ECO:0000313" key="3">
    <source>
        <dbReference type="Proteomes" id="UP000002748"/>
    </source>
</evidence>
<dbReference type="PANTHER" id="PTHR48420:SF1">
    <property type="entry name" value="NON-HAEM DIOXYGENASE N-TERMINAL DOMAIN-CONTAINING PROTEIN"/>
    <property type="match status" value="1"/>
</dbReference>
<dbReference type="VEuPathDB" id="FungiDB:A1Q1_05798"/>
<feature type="compositionally biased region" description="Acidic residues" evidence="1">
    <location>
        <begin position="200"/>
        <end position="216"/>
    </location>
</feature>
<sequence length="365" mass="39329">MTVETQAPVTISYKDLLARPESLKSDIERALGSDEGCLGVILVKDLPEEFPELRANLFQQSARLAALDPSSLAELESPSSSYCFGWSHGKEVMNGRPDTAKGSFYANPLLDSPNVSSDLRAQYPEYYEGNTWPSASVLPDFERDFKALGGLIAQVGIELAKACDVNGFSPTPIAPMIERSRANKARLLHYFPSTSSSSETEAEGAEGAEGEAEGAEDDACGVHLDHSLLTGLCSAQYLSPTPNPTSPPSFDEVSPNPKAGLYIYPRQRLSPEQSEKEIGLALKGKSSVAPVKVSIPKDCLAFQTGEALSVLTQGRLSATPHFVASGRQSSSRETFAFFLQPDVGDDLGGETFGEFTKRVLKRHYA</sequence>
<organism evidence="2 3">
    <name type="scientific">Trichosporon asahii var. asahii (strain ATCC 90039 / CBS 2479 / JCM 2466 / KCTC 7840 / NBRC 103889/ NCYC 2677 / UAMH 7654)</name>
    <name type="common">Yeast</name>
    <dbReference type="NCBI Taxonomy" id="1186058"/>
    <lineage>
        <taxon>Eukaryota</taxon>
        <taxon>Fungi</taxon>
        <taxon>Dikarya</taxon>
        <taxon>Basidiomycota</taxon>
        <taxon>Agaricomycotina</taxon>
        <taxon>Tremellomycetes</taxon>
        <taxon>Trichosporonales</taxon>
        <taxon>Trichosporonaceae</taxon>
        <taxon>Trichosporon</taxon>
    </lineage>
</organism>
<dbReference type="InterPro" id="IPR027443">
    <property type="entry name" value="IPNS-like_sf"/>
</dbReference>
<protein>
    <recommendedName>
        <fullName evidence="4">Non-haem dioxygenase N-terminal domain-containing protein</fullName>
    </recommendedName>
</protein>
<dbReference type="AlphaFoldDB" id="J6EMV3"/>
<dbReference type="EMBL" id="ALBS01000322">
    <property type="protein sequence ID" value="EJT45649.1"/>
    <property type="molecule type" value="Genomic_DNA"/>
</dbReference>
<dbReference type="Proteomes" id="UP000002748">
    <property type="component" value="Unassembled WGS sequence"/>
</dbReference>
<evidence type="ECO:0000313" key="2">
    <source>
        <dbReference type="EMBL" id="EJT45649.1"/>
    </source>
</evidence>
<dbReference type="RefSeq" id="XP_014176482.1">
    <property type="nucleotide sequence ID" value="XM_014321007.1"/>
</dbReference>
<dbReference type="HOGENOM" id="CLU_045411_1_0_1"/>
<evidence type="ECO:0000256" key="1">
    <source>
        <dbReference type="SAM" id="MobiDB-lite"/>
    </source>
</evidence>
<dbReference type="Gene3D" id="2.60.120.330">
    <property type="entry name" value="B-lactam Antibiotic, Isopenicillin N Synthase, Chain"/>
    <property type="match status" value="1"/>
</dbReference>
<gene>
    <name evidence="2" type="ORF">A1Q1_05798</name>
</gene>
<accession>J6EMV3</accession>
<dbReference type="GeneID" id="25989310"/>
<dbReference type="PANTHER" id="PTHR48420">
    <property type="entry name" value="NON-HAEM DIOXYGENASE N-TERMINAL DOMAIN-CONTAINING PROTEIN"/>
    <property type="match status" value="1"/>
</dbReference>
<dbReference type="SUPFAM" id="SSF51197">
    <property type="entry name" value="Clavaminate synthase-like"/>
    <property type="match status" value="1"/>
</dbReference>